<dbReference type="InterPro" id="IPR012341">
    <property type="entry name" value="6hp_glycosidase-like_sf"/>
</dbReference>
<dbReference type="Gene3D" id="2.70.98.110">
    <property type="entry name" value="Glycosyl hydrolase family 63, N-terminal domain"/>
    <property type="match status" value="1"/>
</dbReference>
<dbReference type="Pfam" id="PF03200">
    <property type="entry name" value="Glyco_hydro_63"/>
    <property type="match status" value="1"/>
</dbReference>
<evidence type="ECO:0000256" key="8">
    <source>
        <dbReference type="ARBA" id="ARBA00023136"/>
    </source>
</evidence>
<keyword evidence="4 12" id="KW-0378">Hydrolase</keyword>
<proteinExistence type="inferred from homology"/>
<keyword evidence="5 12" id="KW-0256">Endoplasmic reticulum</keyword>
<sequence>MTSTKHLRHRNVQRDGPRLERKIDKSRTKNSDSSSKLVAIASVLVTILLLAGYFRYQMYLREKIKTPLYAPTMLAKDSTSAKSDPERYWGSYRPNTYFGMRTRTQRSPVFGLMWLNQFTQQMPPPIRHWCDQGDRLRRYGWLKHDGVNFGVQEIVDSDFMLTTSFIKRAGGDHGGDWSANITATSTNKERAGLVSLMFYVALDGSGHVEPVISKNGQRINSINGYSPELGHYRLSFPKSTSNSTHKHNYLITHATGLDKLKEAMMNGIRVEAWDKSRRVPYFVLGGRQVPIDVEDGSNFVVFQVTTELPYTLEVMYESGSIYERPNRLQGEVFSSLLAQHVSEFDKKFDEKFDLKSKAFSQSQVDFAKAALSNMVGSVGYFYGASLVQSVYNEEPVNYWKAALYTGVPSRSFFPRGFLWDEGFHNLLISKWDPEISKDILSHWLDLMNTEGWIPREQILGDEARARVPDEFVVQRNTNANPPTLILPLQRLIKSMLDSDKEKDKKFLKAVLPRLQTWFQWYNTTQIGPKRFTYQWRGRDGHTNKELNPKTLTSGLDDYPRASHPTNDEYHVDLRCWMALSAGLIADISKSLGVDGAEYAATHAVLTDNGLLDDLHWSEKKQQYSDYGLHTDKVRLERPKPPANLQPGQRPPNMNMDKVRVVHADPELGFVNAFGYVSLFPFLLKIVEPSSPKLTRILTDMRSEKHIWTDFGLRSLGQTTPLYNRYNSEHDPPYWRGALWINMNYLALGALDFYRKTPGPYRAQADEIYTELRNNVVNNIYSQYMRTGYIWENYNDKTGEGKGCHPFTGWSALGLVTGVATGTRSSPAHELLIIGYFDNLCLFRQI</sequence>
<evidence type="ECO:0000256" key="4">
    <source>
        <dbReference type="ARBA" id="ARBA00022801"/>
    </source>
</evidence>
<evidence type="ECO:0000313" key="16">
    <source>
        <dbReference type="EMBL" id="WAR22097.1"/>
    </source>
</evidence>
<feature type="compositionally biased region" description="Basic and acidic residues" evidence="13">
    <location>
        <begin position="12"/>
        <end position="30"/>
    </location>
</feature>
<dbReference type="Gene3D" id="1.50.10.10">
    <property type="match status" value="1"/>
</dbReference>
<evidence type="ECO:0000256" key="1">
    <source>
        <dbReference type="ARBA" id="ARBA00004648"/>
    </source>
</evidence>
<evidence type="ECO:0000259" key="15">
    <source>
        <dbReference type="Pfam" id="PF16923"/>
    </source>
</evidence>
<keyword evidence="6" id="KW-0735">Signal-anchor</keyword>
<feature type="domain" description="Glycosyl hydrolase family 63 N-terminal" evidence="15">
    <location>
        <begin position="88"/>
        <end position="270"/>
    </location>
</feature>
<feature type="domain" description="Glycosyl hydrolase family 63 C-terminal" evidence="14">
    <location>
        <begin position="329"/>
        <end position="812"/>
    </location>
</feature>
<organism evidence="16 17">
    <name type="scientific">Mya arenaria</name>
    <name type="common">Soft-shell clam</name>
    <dbReference type="NCBI Taxonomy" id="6604"/>
    <lineage>
        <taxon>Eukaryota</taxon>
        <taxon>Metazoa</taxon>
        <taxon>Spiralia</taxon>
        <taxon>Lophotrochozoa</taxon>
        <taxon>Mollusca</taxon>
        <taxon>Bivalvia</taxon>
        <taxon>Autobranchia</taxon>
        <taxon>Heteroconchia</taxon>
        <taxon>Euheterodonta</taxon>
        <taxon>Imparidentia</taxon>
        <taxon>Neoheterodontei</taxon>
        <taxon>Myida</taxon>
        <taxon>Myoidea</taxon>
        <taxon>Myidae</taxon>
        <taxon>Mya</taxon>
    </lineage>
</organism>
<keyword evidence="7 12" id="KW-1133">Transmembrane helix</keyword>
<evidence type="ECO:0000256" key="3">
    <source>
        <dbReference type="ARBA" id="ARBA00022692"/>
    </source>
</evidence>
<feature type="transmembrane region" description="Helical" evidence="12">
    <location>
        <begin position="37"/>
        <end position="56"/>
    </location>
</feature>
<dbReference type="InterPro" id="IPR004888">
    <property type="entry name" value="Glycoside_hydrolase_63"/>
</dbReference>
<dbReference type="PANTHER" id="PTHR10412:SF11">
    <property type="entry name" value="MANNOSYL-OLIGOSACCHARIDE GLUCOSIDASE"/>
    <property type="match status" value="1"/>
</dbReference>
<comment type="similarity">
    <text evidence="2 12">Belongs to the glycosyl hydrolase 63 family.</text>
</comment>
<evidence type="ECO:0000256" key="13">
    <source>
        <dbReference type="SAM" id="MobiDB-lite"/>
    </source>
</evidence>
<dbReference type="InterPro" id="IPR038518">
    <property type="entry name" value="Glyco_hydro_63N_sf"/>
</dbReference>
<keyword evidence="3 12" id="KW-0812">Transmembrane</keyword>
<evidence type="ECO:0000256" key="12">
    <source>
        <dbReference type="RuleBase" id="RU368089"/>
    </source>
</evidence>
<evidence type="ECO:0000256" key="9">
    <source>
        <dbReference type="ARBA" id="ARBA00023180"/>
    </source>
</evidence>
<name>A0ABY7FKI6_MYAAR</name>
<dbReference type="Proteomes" id="UP001164746">
    <property type="component" value="Chromosome 12"/>
</dbReference>
<evidence type="ECO:0000256" key="7">
    <source>
        <dbReference type="ARBA" id="ARBA00022989"/>
    </source>
</evidence>
<keyword evidence="9" id="KW-0325">Glycoprotein</keyword>
<evidence type="ECO:0000256" key="6">
    <source>
        <dbReference type="ARBA" id="ARBA00022968"/>
    </source>
</evidence>
<keyword evidence="10 12" id="KW-0326">Glycosidase</keyword>
<evidence type="ECO:0000256" key="10">
    <source>
        <dbReference type="ARBA" id="ARBA00023295"/>
    </source>
</evidence>
<evidence type="ECO:0000256" key="11">
    <source>
        <dbReference type="ARBA" id="ARBA00038888"/>
    </source>
</evidence>
<dbReference type="SUPFAM" id="SSF48208">
    <property type="entry name" value="Six-hairpin glycosidases"/>
    <property type="match status" value="1"/>
</dbReference>
<dbReference type="EC" id="3.2.1.106" evidence="11 12"/>
<dbReference type="Pfam" id="PF16923">
    <property type="entry name" value="Glyco_hydro_63N"/>
    <property type="match status" value="1"/>
</dbReference>
<comment type="subcellular location">
    <subcellularLocation>
        <location evidence="1 12">Endoplasmic reticulum membrane</location>
        <topology evidence="1 12">Single-pass type II membrane protein</topology>
    </subcellularLocation>
</comment>
<evidence type="ECO:0000259" key="14">
    <source>
        <dbReference type="Pfam" id="PF03200"/>
    </source>
</evidence>
<dbReference type="PANTHER" id="PTHR10412">
    <property type="entry name" value="MANNOSYL-OLIGOSACCHARIDE GLUCOSIDASE"/>
    <property type="match status" value="1"/>
</dbReference>
<keyword evidence="17" id="KW-1185">Reference proteome</keyword>
<evidence type="ECO:0000256" key="5">
    <source>
        <dbReference type="ARBA" id="ARBA00022824"/>
    </source>
</evidence>
<protein>
    <recommendedName>
        <fullName evidence="11 12">Mannosyl-oligosaccharide glucosidase</fullName>
        <ecNumber evidence="11 12">3.2.1.106</ecNumber>
    </recommendedName>
</protein>
<evidence type="ECO:0000256" key="2">
    <source>
        <dbReference type="ARBA" id="ARBA00010833"/>
    </source>
</evidence>
<reference evidence="16" key="1">
    <citation type="submission" date="2022-11" db="EMBL/GenBank/DDBJ databases">
        <title>Centuries of genome instability and evolution in soft-shell clam transmissible cancer (bioRxiv).</title>
        <authorList>
            <person name="Hart S.F.M."/>
            <person name="Yonemitsu M.A."/>
            <person name="Giersch R.M."/>
            <person name="Beal B.F."/>
            <person name="Arriagada G."/>
            <person name="Davis B.W."/>
            <person name="Ostrander E.A."/>
            <person name="Goff S.P."/>
            <person name="Metzger M.J."/>
        </authorList>
    </citation>
    <scope>NUCLEOTIDE SEQUENCE</scope>
    <source>
        <strain evidence="16">MELC-2E11</strain>
        <tissue evidence="16">Siphon/mantle</tissue>
    </source>
</reference>
<dbReference type="InterPro" id="IPR008928">
    <property type="entry name" value="6-hairpin_glycosidase_sf"/>
</dbReference>
<accession>A0ABY7FKI6</accession>
<dbReference type="EMBL" id="CP111023">
    <property type="protein sequence ID" value="WAR22097.1"/>
    <property type="molecule type" value="Genomic_DNA"/>
</dbReference>
<keyword evidence="8 12" id="KW-0472">Membrane</keyword>
<feature type="region of interest" description="Disordered" evidence="13">
    <location>
        <begin position="1"/>
        <end position="31"/>
    </location>
</feature>
<comment type="catalytic activity">
    <reaction evidence="12">
        <text>N(4)-(alpha-D-Glc-(1-&gt;2)-alpha-D-Glc-(1-&gt;3)-alpha-D-Glc-(1-&gt;3)-alpha-D-Man-(1-&gt;2)-alpha-D-Man-(1-&gt;2)-alpha-D-Man-(1-&gt;3)-[alpha-D-Man-(1-&gt;2)-alpha-D-Man-(1-&gt;3)-[alpha-D-Man-(1-&gt;2)-alpha-D-Man-(1-&gt;6)]-alpha-D-Man-(1-&gt;6)]-beta-D-Man-(1-&gt;4)-beta-D-GlcNAc-(1-&gt;4)-beta-D-GlcNAc)-L-asparaginyl-[protein] + H2O = N(4)-(alpha-D-Glc-(1-&gt;3)-alpha-D-Glc-(1-&gt;3)-alpha-D-Man-(1-&gt;2)-alpha-D-Man-(1-&gt;2)-alpha-D-Man-(1-&gt;3)-[alpha-D-Man-(1-&gt;2)-alpha-D-Man-(1-&gt;3)-[alpha-D-Man-(1-&gt;2)-alpha-D-Man-(1-&gt;6)]-alpha-D-Man-(1-&gt;6)]-beta-D-Man-(1-&gt;4)-beta-D-GlcNAc-(1-&gt;4)-beta-D-GlcNAc)-L-asparaginyl-[protein] + beta-D-glucose</text>
        <dbReference type="Rhea" id="RHEA:55988"/>
        <dbReference type="Rhea" id="RHEA-COMP:12806"/>
        <dbReference type="Rhea" id="RHEA-COMP:14355"/>
        <dbReference type="ChEBI" id="CHEBI:15377"/>
        <dbReference type="ChEBI" id="CHEBI:15903"/>
        <dbReference type="ChEBI" id="CHEBI:59082"/>
        <dbReference type="ChEBI" id="CHEBI:132537"/>
        <dbReference type="EC" id="3.2.1.106"/>
    </reaction>
</comment>
<comment type="function">
    <text evidence="12">Cleaves the distal alpha 1,2-linked glucose residue from the Glc(3)Man(9)GlcNAc(2) oligosaccharide precursor.</text>
</comment>
<gene>
    <name evidence="16" type="ORF">MAR_016071</name>
</gene>
<dbReference type="InterPro" id="IPR031335">
    <property type="entry name" value="Glyco_hydro_63_C"/>
</dbReference>
<evidence type="ECO:0000313" key="17">
    <source>
        <dbReference type="Proteomes" id="UP001164746"/>
    </source>
</evidence>
<dbReference type="InterPro" id="IPR031631">
    <property type="entry name" value="Glyco_hydro_63N"/>
</dbReference>
<feature type="compositionally biased region" description="Basic residues" evidence="13">
    <location>
        <begin position="1"/>
        <end position="11"/>
    </location>
</feature>